<evidence type="ECO:0000256" key="9">
    <source>
        <dbReference type="ARBA" id="ARBA00023316"/>
    </source>
</evidence>
<dbReference type="AlphaFoldDB" id="D6GRU8"/>
<dbReference type="GO" id="GO:0008360">
    <property type="term" value="P:regulation of cell shape"/>
    <property type="evidence" value="ECO:0007669"/>
    <property type="project" value="UniProtKB-KW"/>
</dbReference>
<evidence type="ECO:0000256" key="2">
    <source>
        <dbReference type="ARBA" id="ARBA00022598"/>
    </source>
</evidence>
<dbReference type="RefSeq" id="WP_014262003.1">
    <property type="nucleotide sequence ID" value="NC_016630.1"/>
</dbReference>
<feature type="domain" description="Mur ligase central" evidence="14">
    <location>
        <begin position="107"/>
        <end position="294"/>
    </location>
</feature>
<dbReference type="InterPro" id="IPR036615">
    <property type="entry name" value="Mur_ligase_C_dom_sf"/>
</dbReference>
<dbReference type="PANTHER" id="PTHR43024:SF1">
    <property type="entry name" value="UDP-N-ACETYLMURAMOYL-TRIPEPTIDE--D-ALANYL-D-ALANINE LIGASE"/>
    <property type="match status" value="1"/>
</dbReference>
<feature type="binding site" evidence="10">
    <location>
        <begin position="109"/>
        <end position="115"/>
    </location>
    <ligand>
        <name>ATP</name>
        <dbReference type="ChEBI" id="CHEBI:30616"/>
    </ligand>
</feature>
<dbReference type="UniPathway" id="UPA00219"/>
<organism evidence="15 16">
    <name type="scientific">Filifactor alocis (strain ATCC 35896 / CCUG 47790 / D40 B5)</name>
    <name type="common">Fusobacterium alocis</name>
    <dbReference type="NCBI Taxonomy" id="546269"/>
    <lineage>
        <taxon>Bacteria</taxon>
        <taxon>Bacillati</taxon>
        <taxon>Bacillota</taxon>
        <taxon>Clostridia</taxon>
        <taxon>Peptostreptococcales</taxon>
        <taxon>Filifactoraceae</taxon>
        <taxon>Filifactor</taxon>
    </lineage>
</organism>
<dbReference type="GO" id="GO:0008766">
    <property type="term" value="F:UDP-N-acetylmuramoylalanyl-D-glutamyl-2,6-diaminopimelate-D-alanyl-D-alanine ligase activity"/>
    <property type="evidence" value="ECO:0007669"/>
    <property type="project" value="RHEA"/>
</dbReference>
<dbReference type="KEGG" id="faa:HMPREF0389_00304"/>
<evidence type="ECO:0000256" key="10">
    <source>
        <dbReference type="HAMAP-Rule" id="MF_02019"/>
    </source>
</evidence>
<dbReference type="Gene3D" id="3.40.1190.10">
    <property type="entry name" value="Mur-like, catalytic domain"/>
    <property type="match status" value="1"/>
</dbReference>
<comment type="similarity">
    <text evidence="10">Belongs to the MurCDEF family. MurF subfamily.</text>
</comment>
<dbReference type="Pfam" id="PF08245">
    <property type="entry name" value="Mur_ligase_M"/>
    <property type="match status" value="1"/>
</dbReference>
<evidence type="ECO:0000256" key="6">
    <source>
        <dbReference type="ARBA" id="ARBA00022960"/>
    </source>
</evidence>
<dbReference type="GO" id="GO:0047480">
    <property type="term" value="F:UDP-N-acetylmuramoyl-tripeptide-D-alanyl-D-alanine ligase activity"/>
    <property type="evidence" value="ECO:0007669"/>
    <property type="project" value="UniProtKB-UniRule"/>
</dbReference>
<evidence type="ECO:0000313" key="16">
    <source>
        <dbReference type="Proteomes" id="UP000007468"/>
    </source>
</evidence>
<comment type="subcellular location">
    <subcellularLocation>
        <location evidence="10 11">Cytoplasm</location>
    </subcellularLocation>
</comment>
<dbReference type="PATRIC" id="fig|546269.5.peg.351"/>
<dbReference type="OrthoDB" id="9801978at2"/>
<dbReference type="PANTHER" id="PTHR43024">
    <property type="entry name" value="UDP-N-ACETYLMURAMOYL-TRIPEPTIDE--D-ALANYL-D-ALANINE LIGASE"/>
    <property type="match status" value="1"/>
</dbReference>
<protein>
    <recommendedName>
        <fullName evidence="10 11">UDP-N-acetylmuramoyl-tripeptide--D-alanyl-D-alanine ligase</fullName>
        <ecNumber evidence="10 11">6.3.2.10</ecNumber>
    </recommendedName>
    <alternativeName>
        <fullName evidence="10">D-alanyl-D-alanine-adding enzyme</fullName>
    </alternativeName>
</protein>
<dbReference type="InterPro" id="IPR051046">
    <property type="entry name" value="MurCDEF_CellWall_CoF430Synth"/>
</dbReference>
<keyword evidence="4 10" id="KW-0547">Nucleotide-binding</keyword>
<dbReference type="SUPFAM" id="SSF63418">
    <property type="entry name" value="MurE/MurF N-terminal domain"/>
    <property type="match status" value="1"/>
</dbReference>
<evidence type="ECO:0000259" key="12">
    <source>
        <dbReference type="Pfam" id="PF01225"/>
    </source>
</evidence>
<comment type="pathway">
    <text evidence="10 11">Cell wall biogenesis; peptidoglycan biosynthesis.</text>
</comment>
<keyword evidence="7 10" id="KW-0573">Peptidoglycan synthesis</keyword>
<dbReference type="InterPro" id="IPR005863">
    <property type="entry name" value="UDP-N-AcMur_synth"/>
</dbReference>
<dbReference type="InterPro" id="IPR000713">
    <property type="entry name" value="Mur_ligase_N"/>
</dbReference>
<keyword evidence="5 10" id="KW-0067">ATP-binding</keyword>
<keyword evidence="6 10" id="KW-0133">Cell shape</keyword>
<dbReference type="Proteomes" id="UP000007468">
    <property type="component" value="Chromosome"/>
</dbReference>
<dbReference type="SUPFAM" id="SSF53244">
    <property type="entry name" value="MurD-like peptide ligases, peptide-binding domain"/>
    <property type="match status" value="1"/>
</dbReference>
<evidence type="ECO:0000259" key="13">
    <source>
        <dbReference type="Pfam" id="PF02875"/>
    </source>
</evidence>
<dbReference type="InterPro" id="IPR036565">
    <property type="entry name" value="Mur-like_cat_sf"/>
</dbReference>
<dbReference type="GO" id="GO:0051301">
    <property type="term" value="P:cell division"/>
    <property type="evidence" value="ECO:0007669"/>
    <property type="project" value="UniProtKB-KW"/>
</dbReference>
<evidence type="ECO:0000256" key="5">
    <source>
        <dbReference type="ARBA" id="ARBA00022840"/>
    </source>
</evidence>
<evidence type="ECO:0000259" key="14">
    <source>
        <dbReference type="Pfam" id="PF08245"/>
    </source>
</evidence>
<dbReference type="Gene3D" id="3.90.190.20">
    <property type="entry name" value="Mur ligase, C-terminal domain"/>
    <property type="match status" value="1"/>
</dbReference>
<feature type="domain" description="Mur ligase N-terminal catalytic" evidence="12">
    <location>
        <begin position="27"/>
        <end position="74"/>
    </location>
</feature>
<keyword evidence="9 10" id="KW-0961">Cell wall biogenesis/degradation</keyword>
<evidence type="ECO:0000256" key="1">
    <source>
        <dbReference type="ARBA" id="ARBA00022490"/>
    </source>
</evidence>
<comment type="catalytic activity">
    <reaction evidence="10 11">
        <text>D-alanyl-D-alanine + UDP-N-acetyl-alpha-D-muramoyl-L-alanyl-gamma-D-glutamyl-meso-2,6-diaminopimelate + ATP = UDP-N-acetyl-alpha-D-muramoyl-L-alanyl-gamma-D-glutamyl-meso-2,6-diaminopimeloyl-D-alanyl-D-alanine + ADP + phosphate + H(+)</text>
        <dbReference type="Rhea" id="RHEA:28374"/>
        <dbReference type="ChEBI" id="CHEBI:15378"/>
        <dbReference type="ChEBI" id="CHEBI:30616"/>
        <dbReference type="ChEBI" id="CHEBI:43474"/>
        <dbReference type="ChEBI" id="CHEBI:57822"/>
        <dbReference type="ChEBI" id="CHEBI:61386"/>
        <dbReference type="ChEBI" id="CHEBI:83905"/>
        <dbReference type="ChEBI" id="CHEBI:456216"/>
        <dbReference type="EC" id="6.3.2.10"/>
    </reaction>
</comment>
<dbReference type="EMBL" id="CP002390">
    <property type="protein sequence ID" value="EFE28389.1"/>
    <property type="molecule type" value="Genomic_DNA"/>
</dbReference>
<keyword evidence="16" id="KW-1185">Reference proteome</keyword>
<dbReference type="InterPro" id="IPR013221">
    <property type="entry name" value="Mur_ligase_cen"/>
</dbReference>
<dbReference type="GO" id="GO:0071555">
    <property type="term" value="P:cell wall organization"/>
    <property type="evidence" value="ECO:0007669"/>
    <property type="project" value="UniProtKB-KW"/>
</dbReference>
<feature type="domain" description="Mur ligase C-terminal" evidence="13">
    <location>
        <begin position="317"/>
        <end position="440"/>
    </location>
</feature>
<dbReference type="GO" id="GO:0005524">
    <property type="term" value="F:ATP binding"/>
    <property type="evidence" value="ECO:0007669"/>
    <property type="project" value="UniProtKB-UniRule"/>
</dbReference>
<dbReference type="EC" id="6.3.2.10" evidence="10 11"/>
<gene>
    <name evidence="10 15" type="primary">murF</name>
    <name evidence="15" type="ordered locus">HMPREF0389_00304</name>
</gene>
<dbReference type="STRING" id="546269.HMPREF0389_00304"/>
<evidence type="ECO:0000256" key="8">
    <source>
        <dbReference type="ARBA" id="ARBA00023306"/>
    </source>
</evidence>
<keyword evidence="1 10" id="KW-0963">Cytoplasm</keyword>
<keyword evidence="8 10" id="KW-0131">Cell cycle</keyword>
<dbReference type="Pfam" id="PF01225">
    <property type="entry name" value="Mur_ligase"/>
    <property type="match status" value="1"/>
</dbReference>
<name>D6GRU8_FILAD</name>
<evidence type="ECO:0000256" key="3">
    <source>
        <dbReference type="ARBA" id="ARBA00022618"/>
    </source>
</evidence>
<evidence type="ECO:0000256" key="7">
    <source>
        <dbReference type="ARBA" id="ARBA00022984"/>
    </source>
</evidence>
<dbReference type="InterPro" id="IPR035911">
    <property type="entry name" value="MurE/MurF_N"/>
</dbReference>
<dbReference type="eggNOG" id="COG0770">
    <property type="taxonomic scope" value="Bacteria"/>
</dbReference>
<dbReference type="GO" id="GO:0005737">
    <property type="term" value="C:cytoplasm"/>
    <property type="evidence" value="ECO:0007669"/>
    <property type="project" value="UniProtKB-SubCell"/>
</dbReference>
<evidence type="ECO:0000256" key="4">
    <source>
        <dbReference type="ARBA" id="ARBA00022741"/>
    </source>
</evidence>
<comment type="function">
    <text evidence="10 11">Involved in cell wall formation. Catalyzes the final step in the synthesis of UDP-N-acetylmuramoyl-pentapeptide, the precursor of murein.</text>
</comment>
<dbReference type="Gene3D" id="3.40.1390.10">
    <property type="entry name" value="MurE/MurF, N-terminal domain"/>
    <property type="match status" value="1"/>
</dbReference>
<reference evidence="16" key="1">
    <citation type="submission" date="2010-12" db="EMBL/GenBank/DDBJ databases">
        <title>The genome sequence of Filifactor alocis strain ATCC 35896.</title>
        <authorList>
            <consortium name="The Broad Institute Genome Sequencing Platform"/>
            <person name="Ward D."/>
            <person name="Earl A."/>
            <person name="Feldgarden M."/>
            <person name="Young S.K."/>
            <person name="Gargeya S."/>
            <person name="Zeng Q."/>
            <person name="Alvarado L."/>
            <person name="Berlin A."/>
            <person name="Bochicchio J."/>
            <person name="Chapman S.B."/>
            <person name="Chen Z."/>
            <person name="Freedman E."/>
            <person name="Gellesch M."/>
            <person name="Goldberg J."/>
            <person name="Griggs A."/>
            <person name="Gujja S."/>
            <person name="Heilman E."/>
            <person name="Heiman D."/>
            <person name="Howarth C."/>
            <person name="Mehta T."/>
            <person name="Neiman D."/>
            <person name="Pearson M."/>
            <person name="Roberts A."/>
            <person name="Saif S."/>
            <person name="Shea T."/>
            <person name="Shenoy N."/>
            <person name="Sisk P."/>
            <person name="Stolte C."/>
            <person name="Sykes S."/>
            <person name="White J."/>
            <person name="Yandava C."/>
            <person name="Izard J."/>
            <person name="Blanton J.M."/>
            <person name="Baranova O.V."/>
            <person name="Tanner A.C."/>
            <person name="Dewhirst F.E."/>
            <person name="Haas B."/>
            <person name="Nusbaum C."/>
            <person name="Birren B."/>
        </authorList>
    </citation>
    <scope>NUCLEOTIDE SEQUENCE [LARGE SCALE GENOMIC DNA]</scope>
    <source>
        <strain evidence="16">ATCC 35896 / D40 B5</strain>
    </source>
</reference>
<keyword evidence="2 10" id="KW-0436">Ligase</keyword>
<dbReference type="SUPFAM" id="SSF53623">
    <property type="entry name" value="MurD-like peptide ligases, catalytic domain"/>
    <property type="match status" value="1"/>
</dbReference>
<evidence type="ECO:0000313" key="15">
    <source>
        <dbReference type="EMBL" id="EFE28389.1"/>
    </source>
</evidence>
<sequence>MNILKFSQIVEWTEGVVLGDSMFSESIYSITTDSRKVKQGDLFIAIKGEHFDGNHFVDMALDNGAVAVLSSISHKSPRVITVPDTVKALGKLASGYRDMLDIPVISITGSSGKTTTKDMIFYALNSQCNAYRTEGNFNNEIGMPLTILNSDEEHDVMILEMGMSSLGEIEYLCSIAKPNIGVITNIGTAHLEQLGSQEKIFEAKMEITSFMHEKDILLVNGEDKFLRNLDKDVYQPMIKTFGFSNSCDYFCKNYDYREDSTDICAMIDGLEVNYTIPSLGKHNILNSLAALGVASVLQMDLQKAAKSLIDFQPSKLRMQIEKKDGITIINDSYNANPDSVKSVLSILAEKNNVRRIAILGDMLELGRDSDKYHRQIGECAAHSCDILIGIGMFSDYMREGALEHGMDEGFCYSFRTQEESVTTIKDIMRVGDVVLLKGSRGMAMEKLIDLIF</sequence>
<accession>D6GRU8</accession>
<dbReference type="HAMAP" id="MF_02019">
    <property type="entry name" value="MurF"/>
    <property type="match status" value="1"/>
</dbReference>
<evidence type="ECO:0000256" key="11">
    <source>
        <dbReference type="RuleBase" id="RU004136"/>
    </source>
</evidence>
<proteinExistence type="inferred from homology"/>
<dbReference type="Pfam" id="PF02875">
    <property type="entry name" value="Mur_ligase_C"/>
    <property type="match status" value="1"/>
</dbReference>
<dbReference type="GO" id="GO:0009252">
    <property type="term" value="P:peptidoglycan biosynthetic process"/>
    <property type="evidence" value="ECO:0007669"/>
    <property type="project" value="UniProtKB-UniRule"/>
</dbReference>
<keyword evidence="3 10" id="KW-0132">Cell division</keyword>
<dbReference type="NCBIfam" id="TIGR01143">
    <property type="entry name" value="murF"/>
    <property type="match status" value="1"/>
</dbReference>
<dbReference type="InterPro" id="IPR004101">
    <property type="entry name" value="Mur_ligase_C"/>
</dbReference>